<keyword evidence="8" id="KW-1185">Reference proteome</keyword>
<keyword evidence="7" id="KW-0808">Transferase</keyword>
<dbReference type="OrthoDB" id="5464at2759"/>
<dbReference type="AlphaFoldDB" id="A0A8H5JXB7"/>
<comment type="catalytic activity">
    <reaction evidence="5">
        <text>L-proline + a quinone = (S)-1-pyrroline-5-carboxylate + a quinol + H(+)</text>
        <dbReference type="Rhea" id="RHEA:23784"/>
        <dbReference type="ChEBI" id="CHEBI:15378"/>
        <dbReference type="ChEBI" id="CHEBI:17388"/>
        <dbReference type="ChEBI" id="CHEBI:24646"/>
        <dbReference type="ChEBI" id="CHEBI:60039"/>
        <dbReference type="ChEBI" id="CHEBI:132124"/>
        <dbReference type="EC" id="1.5.5.2"/>
    </reaction>
</comment>
<keyword evidence="4 5" id="KW-0642">Proline metabolism</keyword>
<protein>
    <recommendedName>
        <fullName evidence="2 5">Proline dehydrogenase</fullName>
        <ecNumber evidence="2 5">1.5.5.2</ecNumber>
    </recommendedName>
</protein>
<feature type="domain" description="Proline dehydrogenase" evidence="6">
    <location>
        <begin position="263"/>
        <end position="424"/>
    </location>
</feature>
<dbReference type="PANTHER" id="PTHR13914:SF34">
    <property type="entry name" value="PROLINE DEHYDROGENASE"/>
    <property type="match status" value="1"/>
</dbReference>
<dbReference type="GO" id="GO:0010133">
    <property type="term" value="P:L-proline catabolic process to L-glutamate"/>
    <property type="evidence" value="ECO:0007669"/>
    <property type="project" value="TreeGrafter"/>
</dbReference>
<evidence type="ECO:0000313" key="8">
    <source>
        <dbReference type="Proteomes" id="UP000582016"/>
    </source>
</evidence>
<dbReference type="GO" id="GO:0005739">
    <property type="term" value="C:mitochondrion"/>
    <property type="evidence" value="ECO:0007669"/>
    <property type="project" value="TreeGrafter"/>
</dbReference>
<name>A0A8H5JXB7_9HYPO</name>
<dbReference type="EMBL" id="JAAOAQ010000169">
    <property type="protein sequence ID" value="KAF5563382.1"/>
    <property type="molecule type" value="Genomic_DNA"/>
</dbReference>
<evidence type="ECO:0000256" key="1">
    <source>
        <dbReference type="ARBA" id="ARBA00005869"/>
    </source>
</evidence>
<dbReference type="Gene3D" id="3.20.20.220">
    <property type="match status" value="2"/>
</dbReference>
<dbReference type="InterPro" id="IPR002872">
    <property type="entry name" value="Proline_DH_dom"/>
</dbReference>
<dbReference type="Proteomes" id="UP000582016">
    <property type="component" value="Unassembled WGS sequence"/>
</dbReference>
<dbReference type="PANTHER" id="PTHR13914">
    <property type="entry name" value="PROLINE OXIDASE"/>
    <property type="match status" value="1"/>
</dbReference>
<keyword evidence="7" id="KW-0032">Aminotransferase</keyword>
<comment type="function">
    <text evidence="5">Converts proline to delta-1-pyrroline-5-carboxylate.</text>
</comment>
<dbReference type="InterPro" id="IPR015659">
    <property type="entry name" value="Proline_oxidase"/>
</dbReference>
<dbReference type="GO" id="GO:0004657">
    <property type="term" value="F:proline dehydrogenase activity"/>
    <property type="evidence" value="ECO:0007669"/>
    <property type="project" value="UniProtKB-EC"/>
</dbReference>
<evidence type="ECO:0000259" key="6">
    <source>
        <dbReference type="Pfam" id="PF01619"/>
    </source>
</evidence>
<dbReference type="InterPro" id="IPR029041">
    <property type="entry name" value="FAD-linked_oxidoreductase-like"/>
</dbReference>
<dbReference type="EC" id="1.5.5.2" evidence="2 5"/>
<comment type="similarity">
    <text evidence="1 5">Belongs to the proline oxidase family.</text>
</comment>
<evidence type="ECO:0000256" key="3">
    <source>
        <dbReference type="ARBA" id="ARBA00023002"/>
    </source>
</evidence>
<dbReference type="Pfam" id="PF01619">
    <property type="entry name" value="Pro_dh"/>
    <property type="match status" value="1"/>
</dbReference>
<proteinExistence type="inferred from homology"/>
<keyword evidence="5" id="KW-0274">FAD</keyword>
<keyword evidence="5" id="KW-0285">Flavoprotein</keyword>
<dbReference type="GO" id="GO:0008483">
    <property type="term" value="F:transaminase activity"/>
    <property type="evidence" value="ECO:0007669"/>
    <property type="project" value="UniProtKB-KW"/>
</dbReference>
<accession>A0A8H5JXB7</accession>
<evidence type="ECO:0000256" key="2">
    <source>
        <dbReference type="ARBA" id="ARBA00012695"/>
    </source>
</evidence>
<reference evidence="7 8" key="1">
    <citation type="submission" date="2020-05" db="EMBL/GenBank/DDBJ databases">
        <title>Identification and distribution of gene clusters putatively required for synthesis of sphingolipid metabolism inhibitors in phylogenetically diverse species of the filamentous fungus Fusarium.</title>
        <authorList>
            <person name="Kim H.-S."/>
            <person name="Busman M."/>
            <person name="Brown D.W."/>
            <person name="Divon H."/>
            <person name="Uhlig S."/>
            <person name="Proctor R.H."/>
        </authorList>
    </citation>
    <scope>NUCLEOTIDE SEQUENCE [LARGE SCALE GENOMIC DNA]</scope>
    <source>
        <strain evidence="7 8">NRRL 13617</strain>
    </source>
</reference>
<comment type="caution">
    <text evidence="7">The sequence shown here is derived from an EMBL/GenBank/DDBJ whole genome shotgun (WGS) entry which is preliminary data.</text>
</comment>
<dbReference type="SUPFAM" id="SSF51730">
    <property type="entry name" value="FAD-linked oxidoreductase"/>
    <property type="match status" value="1"/>
</dbReference>
<gene>
    <name evidence="7" type="ORF">FPHYL_5194</name>
</gene>
<dbReference type="GO" id="GO:0071949">
    <property type="term" value="F:FAD binding"/>
    <property type="evidence" value="ECO:0007669"/>
    <property type="project" value="TreeGrafter"/>
</dbReference>
<comment type="cofactor">
    <cofactor evidence="5">
        <name>FAD</name>
        <dbReference type="ChEBI" id="CHEBI:57692"/>
    </cofactor>
</comment>
<evidence type="ECO:0000313" key="7">
    <source>
        <dbReference type="EMBL" id="KAF5563382.1"/>
    </source>
</evidence>
<evidence type="ECO:0000256" key="4">
    <source>
        <dbReference type="ARBA" id="ARBA00023062"/>
    </source>
</evidence>
<sequence>MLSRTVIHHQRRLLPLSRLHTQPQIRTVTNAALRTSLKPAQAPMVEETSPLSKIPIGVLLRSVVLTTVMANKWLLRPSLAFIALITQSNSAILNPDKNPVLSRILQWTIYDHFCAGNSIPEVSNTVKNIKNLGFHGIILGYSKDVVLDPNVKLPKTGVEDYPKECYDMIDEWKKGNIDTLNMIEAGDLLAIKVTGAGPIAVDALQTGRPMNSYLHKALSDICNETQKRGCQLWIDAEQQAMQPTLDDWAIILMREHNRNGMALLAAQEGWTVGIKLVRGAYIENEIRSLIHDTKEDTDKSYNDIADMLISRRVPDGAANISFPDAALVLATHNAESAQKALNTHRKRLEAGLPTVPMKCAQIMGMADELSCKLLQDYEKAVKESRVTAETPKIYKCLPWGSVQECINYLYRRAVENRGAVERTQHMAQAMRQELRRRILG</sequence>
<keyword evidence="3 5" id="KW-0560">Oxidoreductase</keyword>
<organism evidence="7 8">
    <name type="scientific">Fusarium phyllophilum</name>
    <dbReference type="NCBI Taxonomy" id="47803"/>
    <lineage>
        <taxon>Eukaryota</taxon>
        <taxon>Fungi</taxon>
        <taxon>Dikarya</taxon>
        <taxon>Ascomycota</taxon>
        <taxon>Pezizomycotina</taxon>
        <taxon>Sordariomycetes</taxon>
        <taxon>Hypocreomycetidae</taxon>
        <taxon>Hypocreales</taxon>
        <taxon>Nectriaceae</taxon>
        <taxon>Fusarium</taxon>
        <taxon>Fusarium fujikuroi species complex</taxon>
    </lineage>
</organism>
<evidence type="ECO:0000256" key="5">
    <source>
        <dbReference type="RuleBase" id="RU364054"/>
    </source>
</evidence>